<reference evidence="1 2" key="1">
    <citation type="journal article" date="2019" name="Nat. Ecol. Evol.">
        <title>Megaphylogeny resolves global patterns of mushroom evolution.</title>
        <authorList>
            <person name="Varga T."/>
            <person name="Krizsan K."/>
            <person name="Foldi C."/>
            <person name="Dima B."/>
            <person name="Sanchez-Garcia M."/>
            <person name="Sanchez-Ramirez S."/>
            <person name="Szollosi G.J."/>
            <person name="Szarkandi J.G."/>
            <person name="Papp V."/>
            <person name="Albert L."/>
            <person name="Andreopoulos W."/>
            <person name="Angelini C."/>
            <person name="Antonin V."/>
            <person name="Barry K.W."/>
            <person name="Bougher N.L."/>
            <person name="Buchanan P."/>
            <person name="Buyck B."/>
            <person name="Bense V."/>
            <person name="Catcheside P."/>
            <person name="Chovatia M."/>
            <person name="Cooper J."/>
            <person name="Damon W."/>
            <person name="Desjardin D."/>
            <person name="Finy P."/>
            <person name="Geml J."/>
            <person name="Haridas S."/>
            <person name="Hughes K."/>
            <person name="Justo A."/>
            <person name="Karasinski D."/>
            <person name="Kautmanova I."/>
            <person name="Kiss B."/>
            <person name="Kocsube S."/>
            <person name="Kotiranta H."/>
            <person name="LaButti K.M."/>
            <person name="Lechner B.E."/>
            <person name="Liimatainen K."/>
            <person name="Lipzen A."/>
            <person name="Lukacs Z."/>
            <person name="Mihaltcheva S."/>
            <person name="Morgado L.N."/>
            <person name="Niskanen T."/>
            <person name="Noordeloos M.E."/>
            <person name="Ohm R.A."/>
            <person name="Ortiz-Santana B."/>
            <person name="Ovrebo C."/>
            <person name="Racz N."/>
            <person name="Riley R."/>
            <person name="Savchenko A."/>
            <person name="Shiryaev A."/>
            <person name="Soop K."/>
            <person name="Spirin V."/>
            <person name="Szebenyi C."/>
            <person name="Tomsovsky M."/>
            <person name="Tulloss R.E."/>
            <person name="Uehling J."/>
            <person name="Grigoriev I.V."/>
            <person name="Vagvolgyi C."/>
            <person name="Papp T."/>
            <person name="Martin F.M."/>
            <person name="Miettinen O."/>
            <person name="Hibbett D.S."/>
            <person name="Nagy L.G."/>
        </authorList>
    </citation>
    <scope>NUCLEOTIDE SEQUENCE [LARGE SCALE GENOMIC DNA]</scope>
    <source>
        <strain evidence="1 2">CBS 121175</strain>
    </source>
</reference>
<dbReference type="Proteomes" id="UP000307440">
    <property type="component" value="Unassembled WGS sequence"/>
</dbReference>
<dbReference type="EMBL" id="ML210162">
    <property type="protein sequence ID" value="TFK27703.1"/>
    <property type="molecule type" value="Genomic_DNA"/>
</dbReference>
<evidence type="ECO:0008006" key="3">
    <source>
        <dbReference type="Google" id="ProtNLM"/>
    </source>
</evidence>
<evidence type="ECO:0000313" key="2">
    <source>
        <dbReference type="Proteomes" id="UP000307440"/>
    </source>
</evidence>
<accession>A0A5C3L558</accession>
<organism evidence="1 2">
    <name type="scientific">Coprinopsis marcescibilis</name>
    <name type="common">Agaric fungus</name>
    <name type="synonym">Psathyrella marcescibilis</name>
    <dbReference type="NCBI Taxonomy" id="230819"/>
    <lineage>
        <taxon>Eukaryota</taxon>
        <taxon>Fungi</taxon>
        <taxon>Dikarya</taxon>
        <taxon>Basidiomycota</taxon>
        <taxon>Agaricomycotina</taxon>
        <taxon>Agaricomycetes</taxon>
        <taxon>Agaricomycetidae</taxon>
        <taxon>Agaricales</taxon>
        <taxon>Agaricineae</taxon>
        <taxon>Psathyrellaceae</taxon>
        <taxon>Coprinopsis</taxon>
    </lineage>
</organism>
<sequence length="403" mass="45196">MYYYMEWWGTPMLPPELVSEIADCLDNEHHPTVRYRALQACALVSRYFYQEFSPRLFSRIVIQDRPKEKGTTLPSLEQFADLLQFRPSIGQQVRSFKITIQVNDQVNRPRVLPKTSILLPVVLGALGENLQHLHLQATVWGRWDQLDSKVHVAVHRLCGLSTLSKLTLQSWRGVPVSIFASRPNIASLSLDTVEIAPPLDGLPHVAPIATLQELNLVTCSRFETFLNHYAGALANLRRFTCDVVAPNVPAVQSTLLLSSQLEVFECKGCGSTPPGSSEEISPCMGPFNLSTNHQLRILRFRYFSPSGSLRDFCEKIDLIFTVVNEKALLKLLMPVSWTPLEDILQGSGAFRNLKKFNIVLAGLKTFPSNLSQTTIQSLQDTGRLLFPKFVTSSKITYIIQTAA</sequence>
<protein>
    <recommendedName>
        <fullName evidence="3">F-box domain-containing protein</fullName>
    </recommendedName>
</protein>
<dbReference type="AlphaFoldDB" id="A0A5C3L558"/>
<proteinExistence type="predicted"/>
<keyword evidence="2" id="KW-1185">Reference proteome</keyword>
<evidence type="ECO:0000313" key="1">
    <source>
        <dbReference type="EMBL" id="TFK27703.1"/>
    </source>
</evidence>
<name>A0A5C3L558_COPMA</name>
<dbReference type="OrthoDB" id="2745898at2759"/>
<gene>
    <name evidence="1" type="ORF">FA15DRAFT_148335</name>
</gene>